<evidence type="ECO:0000313" key="4">
    <source>
        <dbReference type="Proteomes" id="UP001156670"/>
    </source>
</evidence>
<protein>
    <submittedName>
        <fullName evidence="3">Hydrolase</fullName>
    </submittedName>
</protein>
<dbReference type="Pfam" id="PF12706">
    <property type="entry name" value="Lactamase_B_2"/>
    <property type="match status" value="1"/>
</dbReference>
<dbReference type="PANTHER" id="PTHR46018:SF2">
    <property type="entry name" value="ZINC PHOSPHODIESTERASE ELAC PROTEIN 1"/>
    <property type="match status" value="1"/>
</dbReference>
<evidence type="ECO:0000259" key="2">
    <source>
        <dbReference type="Pfam" id="PF12706"/>
    </source>
</evidence>
<evidence type="ECO:0000256" key="1">
    <source>
        <dbReference type="ARBA" id="ARBA00022801"/>
    </source>
</evidence>
<gene>
    <name evidence="3" type="ORF">GCM10007901_12950</name>
</gene>
<dbReference type="Proteomes" id="UP001156670">
    <property type="component" value="Unassembled WGS sequence"/>
</dbReference>
<dbReference type="SUPFAM" id="SSF56281">
    <property type="entry name" value="Metallo-hydrolase/oxidoreductase"/>
    <property type="match status" value="1"/>
</dbReference>
<dbReference type="GO" id="GO:0016787">
    <property type="term" value="F:hydrolase activity"/>
    <property type="evidence" value="ECO:0007669"/>
    <property type="project" value="UniProtKB-KW"/>
</dbReference>
<dbReference type="CDD" id="cd07719">
    <property type="entry name" value="arylsulfatase_AtsA-like_MBL-fold"/>
    <property type="match status" value="1"/>
</dbReference>
<dbReference type="InterPro" id="IPR001279">
    <property type="entry name" value="Metallo-B-lactamas"/>
</dbReference>
<reference evidence="4" key="1">
    <citation type="journal article" date="2019" name="Int. J. Syst. Evol. Microbiol.">
        <title>The Global Catalogue of Microorganisms (GCM) 10K type strain sequencing project: providing services to taxonomists for standard genome sequencing and annotation.</title>
        <authorList>
            <consortium name="The Broad Institute Genomics Platform"/>
            <consortium name="The Broad Institute Genome Sequencing Center for Infectious Disease"/>
            <person name="Wu L."/>
            <person name="Ma J."/>
        </authorList>
    </citation>
    <scope>NUCLEOTIDE SEQUENCE [LARGE SCALE GENOMIC DNA]</scope>
    <source>
        <strain evidence="4">NBRC 111980</strain>
    </source>
</reference>
<accession>A0ABQ5XPM0</accession>
<proteinExistence type="predicted"/>
<feature type="domain" description="Metallo-beta-lactamase" evidence="2">
    <location>
        <begin position="55"/>
        <end position="267"/>
    </location>
</feature>
<name>A0ABQ5XPM0_9GAMM</name>
<comment type="caution">
    <text evidence="3">The sequence shown here is derived from an EMBL/GenBank/DDBJ whole genome shotgun (WGS) entry which is preliminary data.</text>
</comment>
<dbReference type="EMBL" id="BSOB01000010">
    <property type="protein sequence ID" value="GLQ92344.1"/>
    <property type="molecule type" value="Genomic_DNA"/>
</dbReference>
<dbReference type="Gene3D" id="3.60.15.10">
    <property type="entry name" value="Ribonuclease Z/Hydroxyacylglutathione hydrolase-like"/>
    <property type="match status" value="1"/>
</dbReference>
<keyword evidence="1 3" id="KW-0378">Hydrolase</keyword>
<evidence type="ECO:0000313" key="3">
    <source>
        <dbReference type="EMBL" id="GLQ92344.1"/>
    </source>
</evidence>
<dbReference type="InterPro" id="IPR036866">
    <property type="entry name" value="RibonucZ/Hydroxyglut_hydro"/>
</dbReference>
<sequence>MSLGFAAIAILPRVLRAAPVSRSRLILLGTAGGPTPKPARSAPASAIVVDGVIYVIDCGNGVARQMVKAGLDLGAIRNVFITHQHSDHNADYGNLLWLAWAAKLHTRVDTWGPPPLSEMTRLFLQMNDYDIRTRIADEGRPPLAPLIAPHEISQGGLVMQDERVKVTAALVQHPPVSPAFAYRFDCPDRSIVFSGDTRPSENLVKLARGADVLVHEVMYLPALDKLIASEPNAARLREHLLASHTTTEQVGRIATEAGVRTLVLNHFVPGGDPSLTDEVWHDAVAPHFKGRLIVGRDLMEI</sequence>
<organism evidence="3 4">
    <name type="scientific">Dyella acidisoli</name>
    <dbReference type="NCBI Taxonomy" id="1867834"/>
    <lineage>
        <taxon>Bacteria</taxon>
        <taxon>Pseudomonadati</taxon>
        <taxon>Pseudomonadota</taxon>
        <taxon>Gammaproteobacteria</taxon>
        <taxon>Lysobacterales</taxon>
        <taxon>Rhodanobacteraceae</taxon>
        <taxon>Dyella</taxon>
    </lineage>
</organism>
<keyword evidence="4" id="KW-1185">Reference proteome</keyword>
<dbReference type="PANTHER" id="PTHR46018">
    <property type="entry name" value="ZINC PHOSPHODIESTERASE ELAC PROTEIN 1"/>
    <property type="match status" value="1"/>
</dbReference>
<dbReference type="InterPro" id="IPR044094">
    <property type="entry name" value="AtsA-like_MBL-fold"/>
</dbReference>